<evidence type="ECO:0008006" key="2">
    <source>
        <dbReference type="Google" id="ProtNLM"/>
    </source>
</evidence>
<dbReference type="SUPFAM" id="SSF53649">
    <property type="entry name" value="Alkaline phosphatase-like"/>
    <property type="match status" value="1"/>
</dbReference>
<sequence length="194" mass="23078">DYPLPGESLFSEYPQKDRFWQYMEYSQNNRRWISIRNKVFKYNYYYGGGFEQLFDMANDPYETSNLLHEEVNDEVEATRNVMRNKLLEYEREWGLEGYVGEDDFKIGEPYQPHPQRNEAFPRFPFKLTSETEKAQMNNFIDEIAAAVADEPLVRIKNLDIIAWQKNLQISNEDVKRLLTMDDQKSTDLSSDQVD</sequence>
<feature type="non-terminal residue" evidence="1">
    <location>
        <position position="1"/>
    </location>
</feature>
<gene>
    <name evidence="1" type="ORF">S01H4_18663</name>
</gene>
<reference evidence="1" key="1">
    <citation type="journal article" date="2014" name="Front. Microbiol.">
        <title>High frequency of phylogenetically diverse reductive dehalogenase-homologous genes in deep subseafloor sedimentary metagenomes.</title>
        <authorList>
            <person name="Kawai M."/>
            <person name="Futagami T."/>
            <person name="Toyoda A."/>
            <person name="Takaki Y."/>
            <person name="Nishi S."/>
            <person name="Hori S."/>
            <person name="Arai W."/>
            <person name="Tsubouchi T."/>
            <person name="Morono Y."/>
            <person name="Uchiyama I."/>
            <person name="Ito T."/>
            <person name="Fujiyama A."/>
            <person name="Inagaki F."/>
            <person name="Takami H."/>
        </authorList>
    </citation>
    <scope>NUCLEOTIDE SEQUENCE</scope>
    <source>
        <strain evidence="1">Expedition CK06-06</strain>
    </source>
</reference>
<evidence type="ECO:0000313" key="1">
    <source>
        <dbReference type="EMBL" id="GAG53564.1"/>
    </source>
</evidence>
<dbReference type="InterPro" id="IPR017850">
    <property type="entry name" value="Alkaline_phosphatase_core_sf"/>
</dbReference>
<dbReference type="Gene3D" id="3.40.720.10">
    <property type="entry name" value="Alkaline Phosphatase, subunit A"/>
    <property type="match status" value="1"/>
</dbReference>
<proteinExistence type="predicted"/>
<accession>X0YCI2</accession>
<protein>
    <recommendedName>
        <fullName evidence="2">N-sulphoglucosamine sulphohydrolase C-terminal domain-containing protein</fullName>
    </recommendedName>
</protein>
<dbReference type="EMBL" id="BART01008276">
    <property type="protein sequence ID" value="GAG53564.1"/>
    <property type="molecule type" value="Genomic_DNA"/>
</dbReference>
<organism evidence="1">
    <name type="scientific">marine sediment metagenome</name>
    <dbReference type="NCBI Taxonomy" id="412755"/>
    <lineage>
        <taxon>unclassified sequences</taxon>
        <taxon>metagenomes</taxon>
        <taxon>ecological metagenomes</taxon>
    </lineage>
</organism>
<dbReference type="AlphaFoldDB" id="X0YCI2"/>
<comment type="caution">
    <text evidence="1">The sequence shown here is derived from an EMBL/GenBank/DDBJ whole genome shotgun (WGS) entry which is preliminary data.</text>
</comment>
<name>X0YCI2_9ZZZZ</name>